<proteinExistence type="predicted"/>
<dbReference type="EMBL" id="JADOEF010000001">
    <property type="protein sequence ID" value="MBF7808950.1"/>
    <property type="molecule type" value="Genomic_DNA"/>
</dbReference>
<organism evidence="2 3">
    <name type="scientific">Clostridium beijerinckii</name>
    <name type="common">Clostridium MP</name>
    <dbReference type="NCBI Taxonomy" id="1520"/>
    <lineage>
        <taxon>Bacteria</taxon>
        <taxon>Bacillati</taxon>
        <taxon>Bacillota</taxon>
        <taxon>Clostridia</taxon>
        <taxon>Eubacteriales</taxon>
        <taxon>Clostridiaceae</taxon>
        <taxon>Clostridium</taxon>
    </lineage>
</organism>
<comment type="caution">
    <text evidence="2">The sequence shown here is derived from an EMBL/GenBank/DDBJ whole genome shotgun (WGS) entry which is preliminary data.</text>
</comment>
<name>A0AAE2RNU8_CLOBE</name>
<accession>A0AAE2RNU8</accession>
<dbReference type="RefSeq" id="WP_012060450.1">
    <property type="nucleotide sequence ID" value="NZ_CP073279.1"/>
</dbReference>
<feature type="region of interest" description="Disordered" evidence="1">
    <location>
        <begin position="21"/>
        <end position="51"/>
    </location>
</feature>
<sequence length="95" mass="11365">MEFKLNKIDTDIRKKMQEEIKEKKVHSGKAITAKRNIKDERNERHKKNETKEYTEKKYITIDTVKYKKQELEVKAEKNENIDGENSKGRILDAKK</sequence>
<evidence type="ECO:0000313" key="3">
    <source>
        <dbReference type="Proteomes" id="UP000631418"/>
    </source>
</evidence>
<dbReference type="OMA" id="YITIDTV"/>
<reference evidence="2" key="1">
    <citation type="submission" date="2020-11" db="EMBL/GenBank/DDBJ databases">
        <authorList>
            <person name="Thieme N."/>
            <person name="Liebl W."/>
            <person name="Zverlov V."/>
        </authorList>
    </citation>
    <scope>NUCLEOTIDE SEQUENCE</scope>
    <source>
        <strain evidence="2">NT08</strain>
    </source>
</reference>
<dbReference type="Proteomes" id="UP000631418">
    <property type="component" value="Unassembled WGS sequence"/>
</dbReference>
<evidence type="ECO:0000313" key="2">
    <source>
        <dbReference type="EMBL" id="MBF7808950.1"/>
    </source>
</evidence>
<evidence type="ECO:0000256" key="1">
    <source>
        <dbReference type="SAM" id="MobiDB-lite"/>
    </source>
</evidence>
<gene>
    <name evidence="2" type="ORF">IS491_09800</name>
</gene>
<dbReference type="AlphaFoldDB" id="A0AAE2RNU8"/>
<protein>
    <submittedName>
        <fullName evidence="2">Uncharacterized protein</fullName>
    </submittedName>
</protein>